<protein>
    <recommendedName>
        <fullName evidence="4">Secreted protein</fullName>
    </recommendedName>
</protein>
<feature type="signal peptide" evidence="1">
    <location>
        <begin position="1"/>
        <end position="19"/>
    </location>
</feature>
<dbReference type="Proteomes" id="UP000724874">
    <property type="component" value="Unassembled WGS sequence"/>
</dbReference>
<comment type="caution">
    <text evidence="2">The sequence shown here is derived from an EMBL/GenBank/DDBJ whole genome shotgun (WGS) entry which is preliminary data.</text>
</comment>
<proteinExistence type="predicted"/>
<evidence type="ECO:0000313" key="3">
    <source>
        <dbReference type="Proteomes" id="UP000724874"/>
    </source>
</evidence>
<gene>
    <name evidence="2" type="ORF">CPB84DRAFT_1800998</name>
</gene>
<evidence type="ECO:0008006" key="4">
    <source>
        <dbReference type="Google" id="ProtNLM"/>
    </source>
</evidence>
<evidence type="ECO:0000256" key="1">
    <source>
        <dbReference type="SAM" id="SignalP"/>
    </source>
</evidence>
<evidence type="ECO:0000313" key="2">
    <source>
        <dbReference type="EMBL" id="KAF8871314.1"/>
    </source>
</evidence>
<feature type="chain" id="PRO_5040150697" description="Secreted protein" evidence="1">
    <location>
        <begin position="20"/>
        <end position="78"/>
    </location>
</feature>
<keyword evidence="3" id="KW-1185">Reference proteome</keyword>
<reference evidence="2" key="1">
    <citation type="submission" date="2020-11" db="EMBL/GenBank/DDBJ databases">
        <authorList>
            <consortium name="DOE Joint Genome Institute"/>
            <person name="Ahrendt S."/>
            <person name="Riley R."/>
            <person name="Andreopoulos W."/>
            <person name="LaButti K."/>
            <person name="Pangilinan J."/>
            <person name="Ruiz-duenas F.J."/>
            <person name="Barrasa J.M."/>
            <person name="Sanchez-Garcia M."/>
            <person name="Camarero S."/>
            <person name="Miyauchi S."/>
            <person name="Serrano A."/>
            <person name="Linde D."/>
            <person name="Babiker R."/>
            <person name="Drula E."/>
            <person name="Ayuso-Fernandez I."/>
            <person name="Pacheco R."/>
            <person name="Padilla G."/>
            <person name="Ferreira P."/>
            <person name="Barriuso J."/>
            <person name="Kellner H."/>
            <person name="Castanera R."/>
            <person name="Alfaro M."/>
            <person name="Ramirez L."/>
            <person name="Pisabarro A.G."/>
            <person name="Kuo A."/>
            <person name="Tritt A."/>
            <person name="Lipzen A."/>
            <person name="He G."/>
            <person name="Yan M."/>
            <person name="Ng V."/>
            <person name="Cullen D."/>
            <person name="Martin F."/>
            <person name="Rosso M.-N."/>
            <person name="Henrissat B."/>
            <person name="Hibbett D."/>
            <person name="Martinez A.T."/>
            <person name="Grigoriev I.V."/>
        </authorList>
    </citation>
    <scope>NUCLEOTIDE SEQUENCE</scope>
    <source>
        <strain evidence="2">AH 44721</strain>
    </source>
</reference>
<name>A0A9P5N845_GYMJU</name>
<organism evidence="2 3">
    <name type="scientific">Gymnopilus junonius</name>
    <name type="common">Spectacular rustgill mushroom</name>
    <name type="synonym">Gymnopilus spectabilis subsp. junonius</name>
    <dbReference type="NCBI Taxonomy" id="109634"/>
    <lineage>
        <taxon>Eukaryota</taxon>
        <taxon>Fungi</taxon>
        <taxon>Dikarya</taxon>
        <taxon>Basidiomycota</taxon>
        <taxon>Agaricomycotina</taxon>
        <taxon>Agaricomycetes</taxon>
        <taxon>Agaricomycetidae</taxon>
        <taxon>Agaricales</taxon>
        <taxon>Agaricineae</taxon>
        <taxon>Hymenogastraceae</taxon>
        <taxon>Gymnopilus</taxon>
    </lineage>
</organism>
<keyword evidence="1" id="KW-0732">Signal</keyword>
<sequence length="78" mass="9047">MHCDILLSFFTLIFHLSLSSLDVEPQMWSLQLTTTMVNHLQWVYHYHIFTSCTLYCCSKYGMPICRTLAAGANKSFHV</sequence>
<dbReference type="EMBL" id="JADNYJ010000313">
    <property type="protein sequence ID" value="KAF8871314.1"/>
    <property type="molecule type" value="Genomic_DNA"/>
</dbReference>
<accession>A0A9P5N845</accession>
<dbReference type="AlphaFoldDB" id="A0A9P5N845"/>